<gene>
    <name evidence="1" type="ORF">WAX74_15045</name>
</gene>
<reference evidence="1 2" key="1">
    <citation type="submission" date="2024-01" db="EMBL/GenBank/DDBJ databases">
        <title>Seven novel Bacillus-like species.</title>
        <authorList>
            <person name="Liu G."/>
        </authorList>
    </citation>
    <scope>NUCLEOTIDE SEQUENCE [LARGE SCALE GENOMIC DNA]</scope>
    <source>
        <strain evidence="1 2">FJAT-51614</strain>
    </source>
</reference>
<keyword evidence="2" id="KW-1185">Reference proteome</keyword>
<dbReference type="RefSeq" id="WP_336498505.1">
    <property type="nucleotide sequence ID" value="NZ_JBAWSY010000013.1"/>
</dbReference>
<dbReference type="Proteomes" id="UP001364890">
    <property type="component" value="Unassembled WGS sequence"/>
</dbReference>
<organism evidence="1 2">
    <name type="scientific">Psychrobacillus mangrovi</name>
    <dbReference type="NCBI Taxonomy" id="3117745"/>
    <lineage>
        <taxon>Bacteria</taxon>
        <taxon>Bacillati</taxon>
        <taxon>Bacillota</taxon>
        <taxon>Bacilli</taxon>
        <taxon>Bacillales</taxon>
        <taxon>Bacillaceae</taxon>
        <taxon>Psychrobacillus</taxon>
    </lineage>
</organism>
<protein>
    <submittedName>
        <fullName evidence="1">Uncharacterized protein</fullName>
    </submittedName>
</protein>
<sequence>MLTTQNGEYGQDPFEYEVVYVEDKDLTKETSPTTQPSVAKKIYWDGIELRKGQIGKINVNKPINVWKRDGGKLVVERVLKKGEQYRVYTYDSGYGGQYGLGGGLFVTKMSSHITYKTPPKSKLLQLNN</sequence>
<name>A0ABU8F9N9_9BACI</name>
<dbReference type="EMBL" id="JBAWSY010000013">
    <property type="protein sequence ID" value="MEI4770937.1"/>
    <property type="molecule type" value="Genomic_DNA"/>
</dbReference>
<evidence type="ECO:0000313" key="1">
    <source>
        <dbReference type="EMBL" id="MEI4770937.1"/>
    </source>
</evidence>
<proteinExistence type="predicted"/>
<accession>A0ABU8F9N9</accession>
<evidence type="ECO:0000313" key="2">
    <source>
        <dbReference type="Proteomes" id="UP001364890"/>
    </source>
</evidence>
<comment type="caution">
    <text evidence="1">The sequence shown here is derived from an EMBL/GenBank/DDBJ whole genome shotgun (WGS) entry which is preliminary data.</text>
</comment>